<comment type="caution">
    <text evidence="1">The sequence shown here is derived from an EMBL/GenBank/DDBJ whole genome shotgun (WGS) entry which is preliminary data.</text>
</comment>
<evidence type="ECO:0000313" key="1">
    <source>
        <dbReference type="EMBL" id="PSU34611.1"/>
    </source>
</evidence>
<protein>
    <recommendedName>
        <fullName evidence="3">DUF4105 domain-containing protein</fullName>
    </recommendedName>
</protein>
<evidence type="ECO:0000313" key="2">
    <source>
        <dbReference type="Proteomes" id="UP000241222"/>
    </source>
</evidence>
<dbReference type="EMBL" id="PYMH01000002">
    <property type="protein sequence ID" value="PSU34611.1"/>
    <property type="molecule type" value="Genomic_DNA"/>
</dbReference>
<dbReference type="AlphaFoldDB" id="A0A2T3J0K7"/>
<proteinExistence type="predicted"/>
<dbReference type="RefSeq" id="WP_107347927.1">
    <property type="nucleotide sequence ID" value="NZ_PYMH01000002.1"/>
</dbReference>
<name>A0A2T3J0K7_9GAMM</name>
<keyword evidence="2" id="KW-1185">Reference proteome</keyword>
<gene>
    <name evidence="1" type="ORF">C9I99_05790</name>
</gene>
<dbReference type="Proteomes" id="UP000241222">
    <property type="component" value="Unassembled WGS sequence"/>
</dbReference>
<sequence>MMKNRNYYLWLFITFLLLSFDVLADYKKVDKGAATWDKNDGYYIVFVARDYVPGHAFVIWSVRDRINKEWKESLAFGLYPKSGGKDTVFGTVPGKLKREGIKSISSINNGLAVAVSKKMYDYSLMNTKAIRTGDYPYNLSAQNCVHFTDMVARSISLKTPNVVGIENHPQKYIAKLLELND</sequence>
<evidence type="ECO:0008006" key="3">
    <source>
        <dbReference type="Google" id="ProtNLM"/>
    </source>
</evidence>
<organism evidence="1 2">
    <name type="scientific">Photobacterium lutimaris</name>
    <dbReference type="NCBI Taxonomy" id="388278"/>
    <lineage>
        <taxon>Bacteria</taxon>
        <taxon>Pseudomonadati</taxon>
        <taxon>Pseudomonadota</taxon>
        <taxon>Gammaproteobacteria</taxon>
        <taxon>Vibrionales</taxon>
        <taxon>Vibrionaceae</taxon>
        <taxon>Photobacterium</taxon>
    </lineage>
</organism>
<accession>A0A2T3J0K7</accession>
<reference evidence="1 2" key="1">
    <citation type="submission" date="2018-03" db="EMBL/GenBank/DDBJ databases">
        <title>Whole genome sequencing of Histamine producing bacteria.</title>
        <authorList>
            <person name="Butler K."/>
        </authorList>
    </citation>
    <scope>NUCLEOTIDE SEQUENCE [LARGE SCALE GENOMIC DNA]</scope>
    <source>
        <strain evidence="1 2">JCM 13586</strain>
    </source>
</reference>